<accession>A0ABY6FAI4</accession>
<sequence>MKNDLHSNGYPHDGVLAGYTSRLAAGIGPAGSISHGYFAVLTDVLPGHPAGGSVARKRDRLTGCPATAMQLPDVGRSPD</sequence>
<dbReference type="Proteomes" id="UP001063228">
    <property type="component" value="Chromosome"/>
</dbReference>
<keyword evidence="3" id="KW-1185">Reference proteome</keyword>
<proteinExistence type="predicted"/>
<evidence type="ECO:0000256" key="1">
    <source>
        <dbReference type="SAM" id="MobiDB-lite"/>
    </source>
</evidence>
<gene>
    <name evidence="2" type="ORF">K3169_20155</name>
</gene>
<dbReference type="EMBL" id="CP081201">
    <property type="protein sequence ID" value="UXZ94656.1"/>
    <property type="molecule type" value="Genomic_DNA"/>
</dbReference>
<evidence type="ECO:0000313" key="3">
    <source>
        <dbReference type="Proteomes" id="UP001063228"/>
    </source>
</evidence>
<organism evidence="2 3">
    <name type="scientific">Pseudomonas phytophila</name>
    <dbReference type="NCBI Taxonomy" id="2867264"/>
    <lineage>
        <taxon>Bacteria</taxon>
        <taxon>Pseudomonadati</taxon>
        <taxon>Pseudomonadota</taxon>
        <taxon>Gammaproteobacteria</taxon>
        <taxon>Pseudomonadales</taxon>
        <taxon>Pseudomonadaceae</taxon>
        <taxon>Pseudomonas</taxon>
    </lineage>
</organism>
<protein>
    <submittedName>
        <fullName evidence="2">Uncharacterized protein</fullName>
    </submittedName>
</protein>
<name>A0ABY6FAI4_9PSED</name>
<evidence type="ECO:0000313" key="2">
    <source>
        <dbReference type="EMBL" id="UXZ94656.1"/>
    </source>
</evidence>
<dbReference type="RefSeq" id="WP_263267701.1">
    <property type="nucleotide sequence ID" value="NZ_CP081201.1"/>
</dbReference>
<reference evidence="2" key="1">
    <citation type="submission" date="2021-08" db="EMBL/GenBank/DDBJ databases">
        <title>Complete genome sequence of Pseudomonas phytophila.</title>
        <authorList>
            <person name="Weir B.S."/>
            <person name="Templeton M.D."/>
            <person name="Arshed S."/>
            <person name="Andersen M.T."/>
            <person name="Jayaraman J."/>
        </authorList>
    </citation>
    <scope>NUCLEOTIDE SEQUENCE</scope>
    <source>
        <strain evidence="2">ICMP 23753</strain>
    </source>
</reference>
<feature type="region of interest" description="Disordered" evidence="1">
    <location>
        <begin position="52"/>
        <end position="79"/>
    </location>
</feature>